<dbReference type="Pfam" id="PF12904">
    <property type="entry name" value="Collagen_bind_2"/>
    <property type="match status" value="1"/>
</dbReference>
<accession>A0AA37WEH7</accession>
<evidence type="ECO:0000259" key="2">
    <source>
        <dbReference type="Pfam" id="PF12904"/>
    </source>
</evidence>
<evidence type="ECO:0000313" key="5">
    <source>
        <dbReference type="EMBL" id="GLR16080.1"/>
    </source>
</evidence>
<sequence length="770" mass="86039">MNASNNEVIFDMNDDMTINLTETGSQLNIIATIDGEVGSVRFSYDSDDNYQTENIAPYALAGDSNGNYNAWTPALGDHNIVARAYAGSGASGNLLDSINLNFTVVSNESDPIFPTHTGSGAITKNGEPKKWHKQTLSIDGPAYSENSADANPFLDFRLNVTFSNGETSYTVPGYFAADGRAGESSSDSGSVWRVHFTPDLEGLWTYECNFEFGNNIAVSNETGLPVDPIDGLSGNFNIEPNDKTGRDHRAQGRLNVVGERYLQFQESGQYFLKGGSDAPENLLAYEDFDNTPNHGNRRKSYSPHEVDYHAGDPSWQDGKGTELIGAINYLYSKGVNAISFLTMNIQGDDQNVFPYVEDTDFTRFDCSKLDQWEVIFTHADSLGFYLHFKTQETENDQLLDGGELGIQRKLYYRELIARFGHHLALNWNMGEENTQTDNQRKDMAAYFAENDPYGHHVVIHTYPNQTDKVYNELLGDQSLYSGISIQTNWSNVYSETSKWVKASNESGKIWVVANDEQGGANLGVPPDPGYPGYEGSNPDFNDIRKEVLWGNLMAGGAGVEYYFGYQQPESDLSLQDFRSRDKSWEFVNHALTFFNSIEFWEMQPNNDLVSDGWCMANPGEQYLIYLKNGGQTNIEFTDDSIYNTYWFNPRTGVLSEAREIAGPGIQEIGPPPTDPEQDWAILVEKVRTSSVVKLENIDLKIFPNPSHGIYRITGDLEKYQLALSDGVGKKIKQVQGQTLDIRNLPDGMYILAVKELKTGKKTSVKLLKKY</sequence>
<name>A0AA37WEH7_9BACT</name>
<dbReference type="InterPro" id="IPR026444">
    <property type="entry name" value="Secre_tail"/>
</dbReference>
<reference evidence="5" key="2">
    <citation type="submission" date="2023-01" db="EMBL/GenBank/DDBJ databases">
        <title>Draft genome sequence of Portibacter lacus strain NBRC 108769.</title>
        <authorList>
            <person name="Sun Q."/>
            <person name="Mori K."/>
        </authorList>
    </citation>
    <scope>NUCLEOTIDE SEQUENCE</scope>
    <source>
        <strain evidence="5">NBRC 108769</strain>
    </source>
</reference>
<dbReference type="NCBIfam" id="TIGR04183">
    <property type="entry name" value="Por_Secre_tail"/>
    <property type="match status" value="1"/>
</dbReference>
<dbReference type="Pfam" id="PF16586">
    <property type="entry name" value="DUF5060"/>
    <property type="match status" value="1"/>
</dbReference>
<comment type="caution">
    <text evidence="5">The sequence shown here is derived from an EMBL/GenBank/DDBJ whole genome shotgun (WGS) entry which is preliminary data.</text>
</comment>
<evidence type="ECO:0000259" key="4">
    <source>
        <dbReference type="Pfam" id="PF18962"/>
    </source>
</evidence>
<evidence type="ECO:0000313" key="6">
    <source>
        <dbReference type="Proteomes" id="UP001156666"/>
    </source>
</evidence>
<dbReference type="Gene3D" id="3.20.20.80">
    <property type="entry name" value="Glycosidases"/>
    <property type="match status" value="1"/>
</dbReference>
<protein>
    <recommendedName>
        <fullName evidence="7">DUF5060 domain-containing protein</fullName>
    </recommendedName>
</protein>
<evidence type="ECO:0000256" key="1">
    <source>
        <dbReference type="SAM" id="MobiDB-lite"/>
    </source>
</evidence>
<feature type="domain" description="Secretion system C-terminal sorting" evidence="4">
    <location>
        <begin position="701"/>
        <end position="758"/>
    </location>
</feature>
<reference evidence="5" key="1">
    <citation type="journal article" date="2014" name="Int. J. Syst. Evol. Microbiol.">
        <title>Complete genome sequence of Corynebacterium casei LMG S-19264T (=DSM 44701T), isolated from a smear-ripened cheese.</title>
        <authorList>
            <consortium name="US DOE Joint Genome Institute (JGI-PGF)"/>
            <person name="Walter F."/>
            <person name="Albersmeier A."/>
            <person name="Kalinowski J."/>
            <person name="Ruckert C."/>
        </authorList>
    </citation>
    <scope>NUCLEOTIDE SEQUENCE</scope>
    <source>
        <strain evidence="5">NBRC 108769</strain>
    </source>
</reference>
<dbReference type="AlphaFoldDB" id="A0AA37WEH7"/>
<evidence type="ECO:0000259" key="3">
    <source>
        <dbReference type="Pfam" id="PF16586"/>
    </source>
</evidence>
<feature type="region of interest" description="Disordered" evidence="1">
    <location>
        <begin position="287"/>
        <end position="313"/>
    </location>
</feature>
<proteinExistence type="predicted"/>
<feature type="domain" description="DUF5060" evidence="3">
    <location>
        <begin position="129"/>
        <end position="210"/>
    </location>
</feature>
<keyword evidence="6" id="KW-1185">Reference proteome</keyword>
<organism evidence="5 6">
    <name type="scientific">Portibacter lacus</name>
    <dbReference type="NCBI Taxonomy" id="1099794"/>
    <lineage>
        <taxon>Bacteria</taxon>
        <taxon>Pseudomonadati</taxon>
        <taxon>Bacteroidota</taxon>
        <taxon>Saprospiria</taxon>
        <taxon>Saprospirales</taxon>
        <taxon>Haliscomenobacteraceae</taxon>
        <taxon>Portibacter</taxon>
    </lineage>
</organism>
<dbReference type="EMBL" id="BSOH01000003">
    <property type="protein sequence ID" value="GLR16080.1"/>
    <property type="molecule type" value="Genomic_DNA"/>
</dbReference>
<dbReference type="InterPro" id="IPR024749">
    <property type="entry name" value="Collagen-bd_put"/>
</dbReference>
<dbReference type="InterPro" id="IPR032260">
    <property type="entry name" value="DUF5060"/>
</dbReference>
<dbReference type="InterPro" id="IPR013783">
    <property type="entry name" value="Ig-like_fold"/>
</dbReference>
<dbReference type="Pfam" id="PF18962">
    <property type="entry name" value="Por_Secre_tail"/>
    <property type="match status" value="1"/>
</dbReference>
<evidence type="ECO:0008006" key="7">
    <source>
        <dbReference type="Google" id="ProtNLM"/>
    </source>
</evidence>
<dbReference type="Proteomes" id="UP001156666">
    <property type="component" value="Unassembled WGS sequence"/>
</dbReference>
<feature type="domain" description="Putative collagen-binding" evidence="2">
    <location>
        <begin position="614"/>
        <end position="684"/>
    </location>
</feature>
<gene>
    <name evidence="5" type="ORF">GCM10007940_06950</name>
</gene>
<dbReference type="Gene3D" id="2.60.40.10">
    <property type="entry name" value="Immunoglobulins"/>
    <property type="match status" value="1"/>
</dbReference>